<proteinExistence type="predicted"/>
<dbReference type="OrthoDB" id="5431381at2759"/>
<feature type="region of interest" description="Disordered" evidence="5">
    <location>
        <begin position="1"/>
        <end position="27"/>
    </location>
</feature>
<dbReference type="VEuPathDB" id="FungiDB:EYZ11_004062"/>
<comment type="caution">
    <text evidence="7">The sequence shown here is derived from an EMBL/GenBank/DDBJ whole genome shotgun (WGS) entry which is preliminary data.</text>
</comment>
<gene>
    <name evidence="7" type="ORF">ATNIH1004_006130</name>
</gene>
<dbReference type="GeneID" id="54328832"/>
<evidence type="ECO:0000259" key="6">
    <source>
        <dbReference type="SMART" id="SM00906"/>
    </source>
</evidence>
<protein>
    <recommendedName>
        <fullName evidence="6">Xylanolytic transcriptional activator regulatory domain-containing protein</fullName>
    </recommendedName>
</protein>
<dbReference type="RefSeq" id="XP_033426798.1">
    <property type="nucleotide sequence ID" value="XM_033570766.1"/>
</dbReference>
<dbReference type="Pfam" id="PF04082">
    <property type="entry name" value="Fungal_trans"/>
    <property type="match status" value="1"/>
</dbReference>
<dbReference type="Gene3D" id="3.10.129.10">
    <property type="entry name" value="Hotdog Thioesterase"/>
    <property type="match status" value="1"/>
</dbReference>
<evidence type="ECO:0000256" key="1">
    <source>
        <dbReference type="ARBA" id="ARBA00004123"/>
    </source>
</evidence>
<dbReference type="GO" id="GO:0003677">
    <property type="term" value="F:DNA binding"/>
    <property type="evidence" value="ECO:0007669"/>
    <property type="project" value="InterPro"/>
</dbReference>
<evidence type="ECO:0000256" key="3">
    <source>
        <dbReference type="ARBA" id="ARBA00023163"/>
    </source>
</evidence>
<evidence type="ECO:0000256" key="4">
    <source>
        <dbReference type="ARBA" id="ARBA00023242"/>
    </source>
</evidence>
<accession>A0A5M9MYD8</accession>
<dbReference type="PANTHER" id="PTHR31001">
    <property type="entry name" value="UNCHARACTERIZED TRANSCRIPTIONAL REGULATORY PROTEIN"/>
    <property type="match status" value="1"/>
</dbReference>
<evidence type="ECO:0000256" key="2">
    <source>
        <dbReference type="ARBA" id="ARBA00023015"/>
    </source>
</evidence>
<sequence>MLSLTLNRPSLFPNSPSLSNTPGSVPAGTPLPPGYHLVYFTPAFLENELGADGTDVSYNPESPFTRRMWAGGEVHWPRDADGKPNPLRVGQEIQETTKVLSAEPKVVRKTGEEMIVVGVEKEFRNEFGVAVLDRRNWVFRKALAIPPSLSTSSATQSVTSEPAFSSTVSTGNTHKRTLRQTAVTLFRFSALTFNPHKIHYSTPWAREVEGHKDIVVHGPLNLISILDLWRDTQQLDHNDPGLVLPEKISYRATSPLYVDDEYCIVLEEGDGVGRKWLKFEYGILTLQLVRKRGPGSSSPVPRVGAESKHAHGSSEAVETDDRLQHLENLILSLAQKKKLKETKSIETSMLRPAQDTSMPDGSQVILDTPSSNSSWETKASSIDVSSKLVVKDAGTSYIDGAHWSAILEEINGVKEYLQGGDEISDEESEDSEALDPTSPTLLFGLSKTASIEELLADIPPRPVCDRLISQFLKSKEPLIVVYHIPTFQKEYNQFWLNPQDISLPWLGLLYAVLTLAVAVHQRLQEPLPSPLEDASEIINTFRKRNAQCLAQSNYIQPGKYKVEALFSYVMGEFYRSNDAQVSVSFLLGTTIRLAMRMGYHRDPQHFSSIPPFEGEMRRRVWSIMRQLDSLISFQVGLPRTIQDWQHDTEMPRNLFDEDLYEGMQQLPPSRPDSELTTTSYTRVKSRLMSVFGKISDLAYSREPVTYEETLETDRRLEEAHNEVTPIFKIRPIEQSIADPAELILGRYTLELLYQKARCVLHRRYLGEVHTNLRYAYSRWACMSASKEILRQQVDLHHETQPGGILYRDRQFPNSLQYTDYLLAAMIICLELSHNQTTGTEVEHPNNEVAVVINGREDLLAALEVSHSIFEKSRQQSADAQKAYNALTVMLRRVKRGLQSLSPQLQPRPQEIANEPTLGTVYAQPPPYGSWQGYQNPSYALHMSADPIPSTMDLELPVTSLDVIEDMLNAPTNLDWGLWDQQIQGLEGRGMCFLNNPEEANPGTENV</sequence>
<feature type="region of interest" description="Disordered" evidence="5">
    <location>
        <begin position="291"/>
        <end position="319"/>
    </location>
</feature>
<dbReference type="SUPFAM" id="SSF54637">
    <property type="entry name" value="Thioesterase/thiol ester dehydrase-isomerase"/>
    <property type="match status" value="1"/>
</dbReference>
<dbReference type="PANTHER" id="PTHR31001:SF86">
    <property type="entry name" value="ZN(II)2CYS6 TRANSCRIPTION FACTOR (EUROFUNG)"/>
    <property type="match status" value="1"/>
</dbReference>
<dbReference type="FunFam" id="3.10.129.10:FF:000103">
    <property type="entry name" value="WGS project CABT00000000 data, contig 2.1"/>
    <property type="match status" value="1"/>
</dbReference>
<dbReference type="AlphaFoldDB" id="A0A5M9MYD8"/>
<dbReference type="InterPro" id="IPR029069">
    <property type="entry name" value="HotDog_dom_sf"/>
</dbReference>
<dbReference type="VEuPathDB" id="FungiDB:EYZ11_004043"/>
<feature type="compositionally biased region" description="Low complexity" evidence="5">
    <location>
        <begin position="1"/>
        <end position="20"/>
    </location>
</feature>
<keyword evidence="2" id="KW-0805">Transcription regulation</keyword>
<evidence type="ECO:0000256" key="5">
    <source>
        <dbReference type="SAM" id="MobiDB-lite"/>
    </source>
</evidence>
<keyword evidence="3" id="KW-0804">Transcription</keyword>
<evidence type="ECO:0000313" key="8">
    <source>
        <dbReference type="Proteomes" id="UP000324241"/>
    </source>
</evidence>
<dbReference type="EMBL" id="QUQM01000004">
    <property type="protein sequence ID" value="KAA8647437.1"/>
    <property type="molecule type" value="Genomic_DNA"/>
</dbReference>
<dbReference type="GO" id="GO:0005634">
    <property type="term" value="C:nucleus"/>
    <property type="evidence" value="ECO:0007669"/>
    <property type="project" value="UniProtKB-SubCell"/>
</dbReference>
<dbReference type="InterPro" id="IPR007219">
    <property type="entry name" value="XnlR_reg_dom"/>
</dbReference>
<name>A0A5M9MYD8_9EURO</name>
<evidence type="ECO:0000313" key="7">
    <source>
        <dbReference type="EMBL" id="KAA8647437.1"/>
    </source>
</evidence>
<feature type="domain" description="Xylanolytic transcriptional activator regulatory" evidence="6">
    <location>
        <begin position="583"/>
        <end position="657"/>
    </location>
</feature>
<keyword evidence="4" id="KW-0539">Nucleus</keyword>
<dbReference type="GO" id="GO:0008270">
    <property type="term" value="F:zinc ion binding"/>
    <property type="evidence" value="ECO:0007669"/>
    <property type="project" value="InterPro"/>
</dbReference>
<dbReference type="SMART" id="SM00906">
    <property type="entry name" value="Fungal_trans"/>
    <property type="match status" value="1"/>
</dbReference>
<dbReference type="InterPro" id="IPR050613">
    <property type="entry name" value="Sec_Metabolite_Reg"/>
</dbReference>
<reference evidence="7 8" key="1">
    <citation type="submission" date="2019-08" db="EMBL/GenBank/DDBJ databases">
        <title>The genome sequence of a newly discovered highly antifungal drug resistant Aspergillus species, Aspergillus tanneri NIH 1004.</title>
        <authorList>
            <person name="Mounaud S."/>
            <person name="Singh I."/>
            <person name="Joardar V."/>
            <person name="Pakala S."/>
            <person name="Pakala S."/>
            <person name="Venepally P."/>
            <person name="Chung J.K."/>
            <person name="Losada L."/>
            <person name="Nierman W.C."/>
        </authorList>
    </citation>
    <scope>NUCLEOTIDE SEQUENCE [LARGE SCALE GENOMIC DNA]</scope>
    <source>
        <strain evidence="7 8">NIH1004</strain>
    </source>
</reference>
<comment type="subcellular location">
    <subcellularLocation>
        <location evidence="1">Nucleus</location>
    </subcellularLocation>
</comment>
<dbReference type="CDD" id="cd12148">
    <property type="entry name" value="fungal_TF_MHR"/>
    <property type="match status" value="1"/>
</dbReference>
<dbReference type="Proteomes" id="UP000324241">
    <property type="component" value="Unassembled WGS sequence"/>
</dbReference>
<dbReference type="GO" id="GO:0006351">
    <property type="term" value="P:DNA-templated transcription"/>
    <property type="evidence" value="ECO:0007669"/>
    <property type="project" value="InterPro"/>
</dbReference>
<organism evidence="7 8">
    <name type="scientific">Aspergillus tanneri</name>
    <dbReference type="NCBI Taxonomy" id="1220188"/>
    <lineage>
        <taxon>Eukaryota</taxon>
        <taxon>Fungi</taxon>
        <taxon>Dikarya</taxon>
        <taxon>Ascomycota</taxon>
        <taxon>Pezizomycotina</taxon>
        <taxon>Eurotiomycetes</taxon>
        <taxon>Eurotiomycetidae</taxon>
        <taxon>Eurotiales</taxon>
        <taxon>Aspergillaceae</taxon>
        <taxon>Aspergillus</taxon>
        <taxon>Aspergillus subgen. Circumdati</taxon>
    </lineage>
</organism>